<comment type="caution">
    <text evidence="1">The sequence shown here is derived from an EMBL/GenBank/DDBJ whole genome shotgun (WGS) entry which is preliminary data.</text>
</comment>
<gene>
    <name evidence="1" type="ORF">SDC9_101165</name>
</gene>
<organism evidence="1">
    <name type="scientific">bioreactor metagenome</name>
    <dbReference type="NCBI Taxonomy" id="1076179"/>
    <lineage>
        <taxon>unclassified sequences</taxon>
        <taxon>metagenomes</taxon>
        <taxon>ecological metagenomes</taxon>
    </lineage>
</organism>
<dbReference type="EMBL" id="VSSQ01014778">
    <property type="protein sequence ID" value="MPM54387.1"/>
    <property type="molecule type" value="Genomic_DNA"/>
</dbReference>
<proteinExistence type="predicted"/>
<sequence length="135" mass="15714">MPHFVYQEGILQTGYKTHIVPLKDVPKITLGETVVDNLKVIVDNFNIGTHCKVHSNYRVILNELLITSELQFQVEVPLNRHLGCPHPVSAELLFEPVVTYCKQRIERNKCHINHKGFPLQERVLPYAWHKWPDKL</sequence>
<protein>
    <submittedName>
        <fullName evidence="1">Uncharacterized protein</fullName>
    </submittedName>
</protein>
<evidence type="ECO:0000313" key="1">
    <source>
        <dbReference type="EMBL" id="MPM54387.1"/>
    </source>
</evidence>
<accession>A0A645AMX3</accession>
<dbReference type="AlphaFoldDB" id="A0A645AMX3"/>
<name>A0A645AMX3_9ZZZZ</name>
<reference evidence="1" key="1">
    <citation type="submission" date="2019-08" db="EMBL/GenBank/DDBJ databases">
        <authorList>
            <person name="Kucharzyk K."/>
            <person name="Murdoch R.W."/>
            <person name="Higgins S."/>
            <person name="Loffler F."/>
        </authorList>
    </citation>
    <scope>NUCLEOTIDE SEQUENCE</scope>
</reference>